<evidence type="ECO:0000313" key="2">
    <source>
        <dbReference type="Proteomes" id="UP001139157"/>
    </source>
</evidence>
<organism evidence="1 2">
    <name type="scientific">Nocardia pulmonis</name>
    <dbReference type="NCBI Taxonomy" id="2951408"/>
    <lineage>
        <taxon>Bacteria</taxon>
        <taxon>Bacillati</taxon>
        <taxon>Actinomycetota</taxon>
        <taxon>Actinomycetes</taxon>
        <taxon>Mycobacteriales</taxon>
        <taxon>Nocardiaceae</taxon>
        <taxon>Nocardia</taxon>
    </lineage>
</organism>
<keyword evidence="2" id="KW-1185">Reference proteome</keyword>
<dbReference type="EMBL" id="JAMRXG010000018">
    <property type="protein sequence ID" value="MCM6778010.1"/>
    <property type="molecule type" value="Genomic_DNA"/>
</dbReference>
<name>A0A9X2ECT3_9NOCA</name>
<accession>A0A9X2ECT3</accession>
<dbReference type="RefSeq" id="WP_251917466.1">
    <property type="nucleotide sequence ID" value="NZ_JAMRXG010000018.1"/>
</dbReference>
<proteinExistence type="predicted"/>
<dbReference type="AlphaFoldDB" id="A0A9X2ECT3"/>
<sequence length="96" mass="11543">MPTLNGPRAEHDFDTGEWHPIREWGPRWLRATVWRWRHRDAHLGWACHREYGGWTVRPGRGWRRLRWITPPLHFTRSIPASQPDRALDWGMARMGL</sequence>
<comment type="caution">
    <text evidence="1">The sequence shown here is derived from an EMBL/GenBank/DDBJ whole genome shotgun (WGS) entry which is preliminary data.</text>
</comment>
<evidence type="ECO:0000313" key="1">
    <source>
        <dbReference type="EMBL" id="MCM6778010.1"/>
    </source>
</evidence>
<protein>
    <submittedName>
        <fullName evidence="1">Uncharacterized protein</fullName>
    </submittedName>
</protein>
<dbReference type="Proteomes" id="UP001139157">
    <property type="component" value="Unassembled WGS sequence"/>
</dbReference>
<gene>
    <name evidence="1" type="ORF">NDR86_31455</name>
</gene>
<reference evidence="1" key="1">
    <citation type="submission" date="2022-06" db="EMBL/GenBank/DDBJ databases">
        <title>Novel species in genus nocardia.</title>
        <authorList>
            <person name="Li F."/>
        </authorList>
    </citation>
    <scope>NUCLEOTIDE SEQUENCE</scope>
    <source>
        <strain evidence="1">CDC141</strain>
    </source>
</reference>